<dbReference type="Pfam" id="PF12550">
    <property type="entry name" value="GCR1_C"/>
    <property type="match status" value="2"/>
</dbReference>
<dbReference type="Proteomes" id="UP000738359">
    <property type="component" value="Unassembled WGS sequence"/>
</dbReference>
<dbReference type="InterPro" id="IPR052146">
    <property type="entry name" value="HOT1"/>
</dbReference>
<protein>
    <recommendedName>
        <fullName evidence="2">Transcription activator GCR1-like domain-containing protein</fullName>
    </recommendedName>
</protein>
<name>A0A9P6IZE5_MORAP</name>
<accession>A0A9P6IZE5</accession>
<dbReference type="PANTHER" id="PTHR37784">
    <property type="entry name" value="PROTEIN MSN1"/>
    <property type="match status" value="1"/>
</dbReference>
<proteinExistence type="predicted"/>
<dbReference type="GO" id="GO:0060963">
    <property type="term" value="P:positive regulation of ribosomal protein gene transcription by RNA polymerase II"/>
    <property type="evidence" value="ECO:0007669"/>
    <property type="project" value="TreeGrafter"/>
</dbReference>
<dbReference type="AlphaFoldDB" id="A0A9P6IZE5"/>
<feature type="compositionally biased region" description="Basic residues" evidence="1">
    <location>
        <begin position="48"/>
        <end position="60"/>
    </location>
</feature>
<sequence length="417" mass="47925">MEASVPPTSNTSLMGYPHADDPSQASTSTLNSSHISSSNNDTNDKKCKDKHKNKKNKKRPKHDELDSDGQDSDATIAASVAELVPPELLPTRAHVTTTADRAPHSSPEASGSLSAMLMTAIDWKDSYPLFKAQDFDNGLSRWPKYEEPPPGRYNLCDVRTVPEVLHEWLYGFVSLGQEEAIQVLNNRYSATWRSVADKTRYQARLAVVTEYIRLVLVEGFSDANAIAILEAQRRGRAIVTLKKDLHMAAALRMERTVYGKDEPEYPKHLIHLPEHVPRPPSTELTGFPLPVRRIHSIPNLWKEWIIGWDGQPSIQSLITDMYERNQRLWDHPDFDDYENHFRYRNQVVRTVCEAVRKRVVPSVQDAIRVLEERRGAQEPSTFCKSQAFRRFLREEWRITTAVDEWWNYGPDKKKRRK</sequence>
<gene>
    <name evidence="3" type="ORF">BGZ70_000596</name>
</gene>
<comment type="caution">
    <text evidence="3">The sequence shown here is derived from an EMBL/GenBank/DDBJ whole genome shotgun (WGS) entry which is preliminary data.</text>
</comment>
<organism evidence="3 4">
    <name type="scientific">Mortierella alpina</name>
    <name type="common">Oleaginous fungus</name>
    <name type="synonym">Mortierella renispora</name>
    <dbReference type="NCBI Taxonomy" id="64518"/>
    <lineage>
        <taxon>Eukaryota</taxon>
        <taxon>Fungi</taxon>
        <taxon>Fungi incertae sedis</taxon>
        <taxon>Mucoromycota</taxon>
        <taxon>Mortierellomycotina</taxon>
        <taxon>Mortierellomycetes</taxon>
        <taxon>Mortierellales</taxon>
        <taxon>Mortierellaceae</taxon>
        <taxon>Mortierella</taxon>
    </lineage>
</organism>
<evidence type="ECO:0000256" key="1">
    <source>
        <dbReference type="SAM" id="MobiDB-lite"/>
    </source>
</evidence>
<feature type="compositionally biased region" description="Polar residues" evidence="1">
    <location>
        <begin position="1"/>
        <end position="13"/>
    </location>
</feature>
<feature type="compositionally biased region" description="Low complexity" evidence="1">
    <location>
        <begin position="26"/>
        <end position="41"/>
    </location>
</feature>
<dbReference type="EMBL" id="JAAAHY010001119">
    <property type="protein sequence ID" value="KAF9952438.1"/>
    <property type="molecule type" value="Genomic_DNA"/>
</dbReference>
<evidence type="ECO:0000313" key="4">
    <source>
        <dbReference type="Proteomes" id="UP000738359"/>
    </source>
</evidence>
<feature type="domain" description="Transcription activator GCR1-like" evidence="2">
    <location>
        <begin position="292"/>
        <end position="374"/>
    </location>
</feature>
<dbReference type="PANTHER" id="PTHR37784:SF4">
    <property type="entry name" value="TRANSCRIPTION FACTOR-LIKE PROTEIN EUC1"/>
    <property type="match status" value="1"/>
</dbReference>
<dbReference type="InterPro" id="IPR022210">
    <property type="entry name" value="TF_GCR1-like"/>
</dbReference>
<feature type="domain" description="Transcription activator GCR1-like" evidence="2">
    <location>
        <begin position="157"/>
        <end position="233"/>
    </location>
</feature>
<reference evidence="3" key="1">
    <citation type="journal article" date="2020" name="Fungal Divers.">
        <title>Resolving the Mortierellaceae phylogeny through synthesis of multi-gene phylogenetics and phylogenomics.</title>
        <authorList>
            <person name="Vandepol N."/>
            <person name="Liber J."/>
            <person name="Desiro A."/>
            <person name="Na H."/>
            <person name="Kennedy M."/>
            <person name="Barry K."/>
            <person name="Grigoriev I.V."/>
            <person name="Miller A.N."/>
            <person name="O'Donnell K."/>
            <person name="Stajich J.E."/>
            <person name="Bonito G."/>
        </authorList>
    </citation>
    <scope>NUCLEOTIDE SEQUENCE</scope>
    <source>
        <strain evidence="3">CK1249</strain>
    </source>
</reference>
<feature type="region of interest" description="Disordered" evidence="1">
    <location>
        <begin position="1"/>
        <end position="71"/>
    </location>
</feature>
<dbReference type="GO" id="GO:0000981">
    <property type="term" value="F:DNA-binding transcription factor activity, RNA polymerase II-specific"/>
    <property type="evidence" value="ECO:0007669"/>
    <property type="project" value="TreeGrafter"/>
</dbReference>
<dbReference type="OrthoDB" id="428577at2759"/>
<evidence type="ECO:0000313" key="3">
    <source>
        <dbReference type="EMBL" id="KAF9952438.1"/>
    </source>
</evidence>
<keyword evidence="4" id="KW-1185">Reference proteome</keyword>
<dbReference type="GO" id="GO:0000978">
    <property type="term" value="F:RNA polymerase II cis-regulatory region sequence-specific DNA binding"/>
    <property type="evidence" value="ECO:0007669"/>
    <property type="project" value="TreeGrafter"/>
</dbReference>
<evidence type="ECO:0000259" key="2">
    <source>
        <dbReference type="Pfam" id="PF12550"/>
    </source>
</evidence>